<dbReference type="Proteomes" id="UP000064967">
    <property type="component" value="Chromosome"/>
</dbReference>
<evidence type="ECO:0000313" key="1">
    <source>
        <dbReference type="EMBL" id="AKU99991.1"/>
    </source>
</evidence>
<accession>A0A0K1Q2W6</accession>
<name>A0A0K1Q2W6_9BACT</name>
<organism evidence="1 2">
    <name type="scientific">Labilithrix luteola</name>
    <dbReference type="NCBI Taxonomy" id="1391654"/>
    <lineage>
        <taxon>Bacteria</taxon>
        <taxon>Pseudomonadati</taxon>
        <taxon>Myxococcota</taxon>
        <taxon>Polyangia</taxon>
        <taxon>Polyangiales</taxon>
        <taxon>Labilitrichaceae</taxon>
        <taxon>Labilithrix</taxon>
    </lineage>
</organism>
<dbReference type="KEGG" id="llu:AKJ09_06655"/>
<dbReference type="EMBL" id="CP012333">
    <property type="protein sequence ID" value="AKU99991.1"/>
    <property type="molecule type" value="Genomic_DNA"/>
</dbReference>
<keyword evidence="2" id="KW-1185">Reference proteome</keyword>
<protein>
    <submittedName>
        <fullName evidence="1">Uncharacterized protein</fullName>
    </submittedName>
</protein>
<evidence type="ECO:0000313" key="2">
    <source>
        <dbReference type="Proteomes" id="UP000064967"/>
    </source>
</evidence>
<gene>
    <name evidence="1" type="ORF">AKJ09_06655</name>
</gene>
<sequence length="44" mass="5126">MSSIRERTHARVARLRASRSRERVAVRDARFVELRSSRLSVLTS</sequence>
<proteinExistence type="predicted"/>
<reference evidence="1 2" key="1">
    <citation type="submission" date="2015-08" db="EMBL/GenBank/DDBJ databases">
        <authorList>
            <person name="Babu N.S."/>
            <person name="Beckwith C.J."/>
            <person name="Beseler K.G."/>
            <person name="Brison A."/>
            <person name="Carone J.V."/>
            <person name="Caskin T.P."/>
            <person name="Diamond M."/>
            <person name="Durham M.E."/>
            <person name="Foxe J.M."/>
            <person name="Go M."/>
            <person name="Henderson B.A."/>
            <person name="Jones I.B."/>
            <person name="McGettigan J.A."/>
            <person name="Micheletti S.J."/>
            <person name="Nasrallah M.E."/>
            <person name="Ortiz D."/>
            <person name="Piller C.R."/>
            <person name="Privatt S.R."/>
            <person name="Schneider S.L."/>
            <person name="Sharp S."/>
            <person name="Smith T.C."/>
            <person name="Stanton J.D."/>
            <person name="Ullery H.E."/>
            <person name="Wilson R.J."/>
            <person name="Serrano M.G."/>
            <person name="Buck G."/>
            <person name="Lee V."/>
            <person name="Wang Y."/>
            <person name="Carvalho R."/>
            <person name="Voegtly L."/>
            <person name="Shi R."/>
            <person name="Duckworth R."/>
            <person name="Johnson A."/>
            <person name="Loviza R."/>
            <person name="Walstead R."/>
            <person name="Shah Z."/>
            <person name="Kiflezghi M."/>
            <person name="Wade K."/>
            <person name="Ball S.L."/>
            <person name="Bradley K.W."/>
            <person name="Asai D.J."/>
            <person name="Bowman C.A."/>
            <person name="Russell D.A."/>
            <person name="Pope W.H."/>
            <person name="Jacobs-Sera D."/>
            <person name="Hendrix R.W."/>
            <person name="Hatfull G.F."/>
        </authorList>
    </citation>
    <scope>NUCLEOTIDE SEQUENCE [LARGE SCALE GENOMIC DNA]</scope>
    <source>
        <strain evidence="1 2">DSM 27648</strain>
    </source>
</reference>
<dbReference type="AlphaFoldDB" id="A0A0K1Q2W6"/>
<dbReference type="PATRIC" id="fig|1391654.3.peg.6750"/>